<comment type="caution">
    <text evidence="2">The sequence shown here is derived from an EMBL/GenBank/DDBJ whole genome shotgun (WGS) entry which is preliminary data.</text>
</comment>
<keyword evidence="1" id="KW-0732">Signal</keyword>
<dbReference type="AlphaFoldDB" id="A0A2S5Y8G1"/>
<dbReference type="RefSeq" id="WP_027692653.1">
    <property type="nucleotide sequence ID" value="NZ_CP037977.1"/>
</dbReference>
<dbReference type="PROSITE" id="PS51318">
    <property type="entry name" value="TAT"/>
    <property type="match status" value="1"/>
</dbReference>
<dbReference type="OrthoDB" id="5122350at2"/>
<sequence>MNDSPSNAPEGHGLTRRIFVQGAAWAAPTAALAAATPACAASPEPTLAFTASSYSGIGCGTISTVQVTRTRDGTVPDPGKTVGVTLVDGYTFAHGATSYAATTDADGLITLPDIVVPAVGGNSSFAASSDVLAATAPVLSSPSAQTGIYQYNYRSGATSGPTAHSLSASAIFTNPTGENYIFQNPDGSLYRSDGVLFPGTESGVDTSDQLVALATGYGSTYILFKKSDGIHTSDYRTPDESGPIKNSSSAIKIVTNRRNGNFLFQNADGTVHYSSGVVVPGTEFGVDTGRNLLLITVNNYQVISVYKTPAGLYEYNNFFIDQSRLVPNSESAMRIIRGPGSGGYIFQKSDGSLHFSDGTLVAGTESGVDTGDNLVATRIVDYENAMIFYKKSDGIYQVGPSSNTASGPLPNSSSVVAIASEPKTGTYVFHSSDGTIRDASGVIVPGTESGVDTRTHLIALSSSNNQPILSYKKSPRCGPTGTT</sequence>
<organism evidence="2 3">
    <name type="scientific">Rathayibacter toxicus</name>
    <dbReference type="NCBI Taxonomy" id="145458"/>
    <lineage>
        <taxon>Bacteria</taxon>
        <taxon>Bacillati</taxon>
        <taxon>Actinomycetota</taxon>
        <taxon>Actinomycetes</taxon>
        <taxon>Micrococcales</taxon>
        <taxon>Microbacteriaceae</taxon>
        <taxon>Rathayibacter</taxon>
    </lineage>
</organism>
<dbReference type="EMBL" id="PSWU01000004">
    <property type="protein sequence ID" value="PPI16209.1"/>
    <property type="molecule type" value="Genomic_DNA"/>
</dbReference>
<gene>
    <name evidence="2" type="ORF">C5C51_02015</name>
</gene>
<dbReference type="InterPro" id="IPR006311">
    <property type="entry name" value="TAT_signal"/>
</dbReference>
<dbReference type="Proteomes" id="UP000237966">
    <property type="component" value="Unassembled WGS sequence"/>
</dbReference>
<evidence type="ECO:0000256" key="1">
    <source>
        <dbReference type="SAM" id="SignalP"/>
    </source>
</evidence>
<evidence type="ECO:0000313" key="2">
    <source>
        <dbReference type="EMBL" id="PPI16209.1"/>
    </source>
</evidence>
<protein>
    <recommendedName>
        <fullName evidence="4">Big-1 domain-containing protein</fullName>
    </recommendedName>
</protein>
<proteinExistence type="predicted"/>
<feature type="signal peptide" evidence="1">
    <location>
        <begin position="1"/>
        <end position="40"/>
    </location>
</feature>
<evidence type="ECO:0008006" key="4">
    <source>
        <dbReference type="Google" id="ProtNLM"/>
    </source>
</evidence>
<feature type="chain" id="PRO_5015578428" description="Big-1 domain-containing protein" evidence="1">
    <location>
        <begin position="41"/>
        <end position="483"/>
    </location>
</feature>
<reference evidence="2 3" key="1">
    <citation type="submission" date="2018-02" db="EMBL/GenBank/DDBJ databases">
        <title>Bacteriophage NCPPB3778 and a type I-E CRISPR drive the evolution of the US Biological Select Agent, Rathayibacter toxicus.</title>
        <authorList>
            <person name="Davis E.W.II."/>
            <person name="Tabima J.F."/>
            <person name="Weisberg A.J."/>
            <person name="Lopes L.D."/>
            <person name="Wiseman M.S."/>
            <person name="Wiseman M.S."/>
            <person name="Pupko T."/>
            <person name="Belcher M.S."/>
            <person name="Sechler A.J."/>
            <person name="Tancos M.A."/>
            <person name="Schroeder B.K."/>
            <person name="Murray T.D."/>
            <person name="Luster D.G."/>
            <person name="Schneider W.L."/>
            <person name="Rogers E."/>
            <person name="Andreote F.D."/>
            <person name="Grunwald N.J."/>
            <person name="Putnam M.L."/>
            <person name="Chang J.H."/>
        </authorList>
    </citation>
    <scope>NUCLEOTIDE SEQUENCE [LARGE SCALE GENOMIC DNA]</scope>
    <source>
        <strain evidence="2 3">FH99</strain>
    </source>
</reference>
<evidence type="ECO:0000313" key="3">
    <source>
        <dbReference type="Proteomes" id="UP000237966"/>
    </source>
</evidence>
<name>A0A2S5Y8G1_9MICO</name>
<accession>A0A2S5Y8G1</accession>